<evidence type="ECO:0000256" key="2">
    <source>
        <dbReference type="ARBA" id="ARBA00005336"/>
    </source>
</evidence>
<keyword evidence="5" id="KW-0326">Glycosidase</keyword>
<dbReference type="Gene3D" id="3.40.50.1700">
    <property type="entry name" value="Glycoside hydrolase family 3 C-terminal domain"/>
    <property type="match status" value="1"/>
</dbReference>
<name>A0AAW7M1D4_9MICO</name>
<sequence length="537" mass="53603">MASRALPAVLVAAVGALAACTSAADPAAPSPSASSPAAPVAAVAAAVASPPPEPTLAWGPTEAMMDDALARAAALPLEDAAGQVVVAAVGSPDPAAAADLVARHGLGGVILMGDAITDADGVKALTAAVSAADDREWPVWISVDEEGGLVSRLREVITPMPSFMAAGAATDKAVVERVYASQAAQIRDLGIGIDFAPVADMTVGPSDPIIRTRSAGDRAEDVAATVEAAVAGFADAAVVPVLKHFPGHGSVTADSHRELPVQEASVAELADRDLVPFARAIDAGAPAVMVAHIAVPEWGDEPATLQPEAYAYLREELGFTGVAVTDALNMGAIANHHGPGEAAALALAAGADVLLMPASADDAVAGIVAAVQEGGLSRERLDQAVARMTLMLEWSAGAEPEAVPLEDPAYALGVAGTTLATADCDAPLVTEAATVVAAAPRPRAALEDALRKRGIDVGDDGPRIVLMGSGRDAVTADVVVSTGAPFGLERSDADAYVATYGSTDASMRALADVLTGAAAPGGTWPVAMPGMPFPACA</sequence>
<evidence type="ECO:0000256" key="4">
    <source>
        <dbReference type="ARBA" id="ARBA00022801"/>
    </source>
</evidence>
<dbReference type="EMBL" id="JAUHPX010000005">
    <property type="protein sequence ID" value="MDN4488398.1"/>
    <property type="molecule type" value="Genomic_DNA"/>
</dbReference>
<comment type="similarity">
    <text evidence="2">Belongs to the glycosyl hydrolase 3 family.</text>
</comment>
<comment type="catalytic activity">
    <reaction evidence="1">
        <text>Hydrolysis of terminal non-reducing N-acetyl-D-hexosamine residues in N-acetyl-beta-D-hexosaminides.</text>
        <dbReference type="EC" id="3.2.1.52"/>
    </reaction>
</comment>
<evidence type="ECO:0000259" key="7">
    <source>
        <dbReference type="Pfam" id="PF00933"/>
    </source>
</evidence>
<evidence type="ECO:0000313" key="9">
    <source>
        <dbReference type="Proteomes" id="UP001172737"/>
    </source>
</evidence>
<dbReference type="Gene3D" id="3.20.20.300">
    <property type="entry name" value="Glycoside hydrolase, family 3, N-terminal domain"/>
    <property type="match status" value="1"/>
</dbReference>
<dbReference type="SUPFAM" id="SSF51445">
    <property type="entry name" value="(Trans)glycosidases"/>
    <property type="match status" value="1"/>
</dbReference>
<dbReference type="AlphaFoldDB" id="A0AAW7M1D4"/>
<evidence type="ECO:0000256" key="5">
    <source>
        <dbReference type="ARBA" id="ARBA00023295"/>
    </source>
</evidence>
<accession>A0AAW7M1D4</accession>
<feature type="signal peptide" evidence="6">
    <location>
        <begin position="1"/>
        <end position="23"/>
    </location>
</feature>
<evidence type="ECO:0000256" key="1">
    <source>
        <dbReference type="ARBA" id="ARBA00001231"/>
    </source>
</evidence>
<comment type="caution">
    <text evidence="8">The sequence shown here is derived from an EMBL/GenBank/DDBJ whole genome shotgun (WGS) entry which is preliminary data.</text>
</comment>
<dbReference type="GO" id="GO:0004563">
    <property type="term" value="F:beta-N-acetylhexosaminidase activity"/>
    <property type="evidence" value="ECO:0007669"/>
    <property type="project" value="UniProtKB-EC"/>
</dbReference>
<keyword evidence="9" id="KW-1185">Reference proteome</keyword>
<protein>
    <recommendedName>
        <fullName evidence="3">beta-N-acetylhexosaminidase</fullName>
        <ecNumber evidence="3">3.2.1.52</ecNumber>
    </recommendedName>
</protein>
<dbReference type="GO" id="GO:0009254">
    <property type="term" value="P:peptidoglycan turnover"/>
    <property type="evidence" value="ECO:0007669"/>
    <property type="project" value="TreeGrafter"/>
</dbReference>
<evidence type="ECO:0000256" key="6">
    <source>
        <dbReference type="SAM" id="SignalP"/>
    </source>
</evidence>
<feature type="domain" description="Glycoside hydrolase family 3 N-terminal" evidence="7">
    <location>
        <begin position="92"/>
        <end position="389"/>
    </location>
</feature>
<dbReference type="InterPro" id="IPR036962">
    <property type="entry name" value="Glyco_hydro_3_N_sf"/>
</dbReference>
<proteinExistence type="inferred from homology"/>
<gene>
    <name evidence="8" type="ORF">QQX10_09475</name>
</gene>
<dbReference type="InterPro" id="IPR001764">
    <property type="entry name" value="Glyco_hydro_3_N"/>
</dbReference>
<reference evidence="8" key="1">
    <citation type="submission" date="2023-06" db="EMBL/GenBank/DDBJ databases">
        <title>Sysu t00039.</title>
        <authorList>
            <person name="Gao L."/>
            <person name="Fang B.-Z."/>
            <person name="Li W.-J."/>
        </authorList>
    </citation>
    <scope>NUCLEOTIDE SEQUENCE</scope>
    <source>
        <strain evidence="8">SYSU T00039</strain>
    </source>
</reference>
<dbReference type="PROSITE" id="PS51257">
    <property type="entry name" value="PROKAR_LIPOPROTEIN"/>
    <property type="match status" value="1"/>
</dbReference>
<dbReference type="EC" id="3.2.1.52" evidence="3"/>
<evidence type="ECO:0000256" key="3">
    <source>
        <dbReference type="ARBA" id="ARBA00012663"/>
    </source>
</evidence>
<evidence type="ECO:0000313" key="8">
    <source>
        <dbReference type="EMBL" id="MDN4488398.1"/>
    </source>
</evidence>
<dbReference type="GO" id="GO:0005975">
    <property type="term" value="P:carbohydrate metabolic process"/>
    <property type="evidence" value="ECO:0007669"/>
    <property type="project" value="InterPro"/>
</dbReference>
<dbReference type="Proteomes" id="UP001172737">
    <property type="component" value="Unassembled WGS sequence"/>
</dbReference>
<dbReference type="InterPro" id="IPR017853">
    <property type="entry name" value="GH"/>
</dbReference>
<dbReference type="InterPro" id="IPR036881">
    <property type="entry name" value="Glyco_hydro_3_C_sf"/>
</dbReference>
<dbReference type="Pfam" id="PF00933">
    <property type="entry name" value="Glyco_hydro_3"/>
    <property type="match status" value="1"/>
</dbReference>
<keyword evidence="6" id="KW-0732">Signal</keyword>
<keyword evidence="4 8" id="KW-0378">Hydrolase</keyword>
<dbReference type="InterPro" id="IPR050226">
    <property type="entry name" value="NagZ_Beta-hexosaminidase"/>
</dbReference>
<dbReference type="PANTHER" id="PTHR30480:SF13">
    <property type="entry name" value="BETA-HEXOSAMINIDASE"/>
    <property type="match status" value="1"/>
</dbReference>
<organism evidence="8 9">
    <name type="scientific">Demequina lignilytica</name>
    <dbReference type="NCBI Taxonomy" id="3051663"/>
    <lineage>
        <taxon>Bacteria</taxon>
        <taxon>Bacillati</taxon>
        <taxon>Actinomycetota</taxon>
        <taxon>Actinomycetes</taxon>
        <taxon>Micrococcales</taxon>
        <taxon>Demequinaceae</taxon>
        <taxon>Demequina</taxon>
    </lineage>
</organism>
<dbReference type="PANTHER" id="PTHR30480">
    <property type="entry name" value="BETA-HEXOSAMINIDASE-RELATED"/>
    <property type="match status" value="1"/>
</dbReference>
<feature type="chain" id="PRO_5043846478" description="beta-N-acetylhexosaminidase" evidence="6">
    <location>
        <begin position="24"/>
        <end position="537"/>
    </location>
</feature>
<dbReference type="RefSeq" id="WP_301119668.1">
    <property type="nucleotide sequence ID" value="NZ_JAUHPX010000005.1"/>
</dbReference>